<dbReference type="Gene3D" id="3.60.10.10">
    <property type="entry name" value="Endonuclease/exonuclease/phosphatase"/>
    <property type="match status" value="2"/>
</dbReference>
<dbReference type="InterPro" id="IPR020848">
    <property type="entry name" value="AP_endonuclease_F1_CS"/>
</dbReference>
<protein>
    <submittedName>
        <fullName evidence="2">DNA-(Apurinic or apyrimidinic site) lyase 2</fullName>
    </submittedName>
</protein>
<reference evidence="2" key="1">
    <citation type="journal article" date="2014" name="PLoS ONE">
        <title>Transcriptome-Based Identification of ABC Transporters in the Western Tarnished Plant Bug Lygus hesperus.</title>
        <authorList>
            <person name="Hull J.J."/>
            <person name="Chaney K."/>
            <person name="Geib S.M."/>
            <person name="Fabrick J.A."/>
            <person name="Brent C.S."/>
            <person name="Walsh D."/>
            <person name="Lavine L.C."/>
        </authorList>
    </citation>
    <scope>NUCLEOTIDE SEQUENCE</scope>
</reference>
<name>A0A0A9X1D5_LYGHE</name>
<sequence length="290" mass="33428">MQGMELQNKQLRDLAFQNLTARAVLCRPTMAPSYFSMSTYRMANAYVIQPALLMLDCAYVHHKHMDVHHTQADRIEYKFKFIHDFAWKVRELADTGVPVVVVGDLNTSILDHDNFLPSAQCLTSCFLPEERLLLASITYIPQTLRDYLNKYRLVKKDVDVRRAHHHRRITLLQTRRRNAEKKSANSTQKLPPIPGWDDPIVVPVECGIYDKVGELPQPSLIDAFRYFYPNVLQAYTCWDTVRSFRRVNKGARIDVTLVSPALLQVEAHTIQQRYLSVPDTCGTDTAPTRR</sequence>
<gene>
    <name evidence="2" type="primary">Apex2_0</name>
    <name evidence="1" type="synonym">Apex2_1</name>
    <name evidence="1" type="ORF">CM83_26821</name>
    <name evidence="2" type="ORF">CM83_26827</name>
</gene>
<accession>A0A0A9X1D5</accession>
<dbReference type="AlphaFoldDB" id="A0A0A9X1D5"/>
<keyword evidence="2" id="KW-0456">Lyase</keyword>
<dbReference type="GO" id="GO:0016829">
    <property type="term" value="F:lyase activity"/>
    <property type="evidence" value="ECO:0007669"/>
    <property type="project" value="UniProtKB-KW"/>
</dbReference>
<evidence type="ECO:0000313" key="1">
    <source>
        <dbReference type="EMBL" id="JAG13480.1"/>
    </source>
</evidence>
<dbReference type="PROSITE" id="PS00728">
    <property type="entry name" value="AP_NUCLEASE_F1_3"/>
    <property type="match status" value="1"/>
</dbReference>
<dbReference type="GO" id="GO:0004519">
    <property type="term" value="F:endonuclease activity"/>
    <property type="evidence" value="ECO:0007669"/>
    <property type="project" value="InterPro"/>
</dbReference>
<dbReference type="SUPFAM" id="SSF56219">
    <property type="entry name" value="DNase I-like"/>
    <property type="match status" value="1"/>
</dbReference>
<dbReference type="InterPro" id="IPR036691">
    <property type="entry name" value="Endo/exonu/phosph_ase_sf"/>
</dbReference>
<dbReference type="GO" id="GO:0006281">
    <property type="term" value="P:DNA repair"/>
    <property type="evidence" value="ECO:0007669"/>
    <property type="project" value="InterPro"/>
</dbReference>
<evidence type="ECO:0000313" key="2">
    <source>
        <dbReference type="EMBL" id="JAG13481.1"/>
    </source>
</evidence>
<reference evidence="2" key="2">
    <citation type="submission" date="2014-07" db="EMBL/GenBank/DDBJ databases">
        <authorList>
            <person name="Hull J."/>
        </authorList>
    </citation>
    <scope>NUCLEOTIDE SEQUENCE</scope>
</reference>
<proteinExistence type="predicted"/>
<organism evidence="2">
    <name type="scientific">Lygus hesperus</name>
    <name type="common">Western plant bug</name>
    <dbReference type="NCBI Taxonomy" id="30085"/>
    <lineage>
        <taxon>Eukaryota</taxon>
        <taxon>Metazoa</taxon>
        <taxon>Ecdysozoa</taxon>
        <taxon>Arthropoda</taxon>
        <taxon>Hexapoda</taxon>
        <taxon>Insecta</taxon>
        <taxon>Pterygota</taxon>
        <taxon>Neoptera</taxon>
        <taxon>Paraneoptera</taxon>
        <taxon>Hemiptera</taxon>
        <taxon>Heteroptera</taxon>
        <taxon>Panheteroptera</taxon>
        <taxon>Cimicomorpha</taxon>
        <taxon>Miridae</taxon>
        <taxon>Mirini</taxon>
        <taxon>Lygus</taxon>
    </lineage>
</organism>
<dbReference type="GO" id="GO:0003677">
    <property type="term" value="F:DNA binding"/>
    <property type="evidence" value="ECO:0007669"/>
    <property type="project" value="InterPro"/>
</dbReference>
<dbReference type="EMBL" id="GBHO01030123">
    <property type="protein sequence ID" value="JAG13481.1"/>
    <property type="molecule type" value="Transcribed_RNA"/>
</dbReference>
<dbReference type="EMBL" id="GBHO01030124">
    <property type="protein sequence ID" value="JAG13480.1"/>
    <property type="molecule type" value="Transcribed_RNA"/>
</dbReference>